<dbReference type="PROSITE" id="PS00430">
    <property type="entry name" value="TONB_DEPENDENT_REC_1"/>
    <property type="match status" value="1"/>
</dbReference>
<evidence type="ECO:0000313" key="3">
    <source>
        <dbReference type="Proteomes" id="UP000285777"/>
    </source>
</evidence>
<dbReference type="InterPro" id="IPR010916">
    <property type="entry name" value="TonB_box_CS"/>
</dbReference>
<proteinExistence type="predicted"/>
<dbReference type="AlphaFoldDB" id="A0A415BUR7"/>
<dbReference type="RefSeq" id="WP_147395641.1">
    <property type="nucleotide sequence ID" value="NZ_QRLF01000005.1"/>
</dbReference>
<organism evidence="2 3">
    <name type="scientific">Phocaeicola vulgatus</name>
    <name type="common">Bacteroides vulgatus</name>
    <dbReference type="NCBI Taxonomy" id="821"/>
    <lineage>
        <taxon>Bacteria</taxon>
        <taxon>Pseudomonadati</taxon>
        <taxon>Bacteroidota</taxon>
        <taxon>Bacteroidia</taxon>
        <taxon>Bacteroidales</taxon>
        <taxon>Bacteroidaceae</taxon>
        <taxon>Phocaeicola</taxon>
    </lineage>
</organism>
<evidence type="ECO:0008006" key="4">
    <source>
        <dbReference type="Google" id="ProtNLM"/>
    </source>
</evidence>
<sequence length="173" mass="20422">MKQRILTIILFCTFAVLAFAQNTNDTLIVKGKHYTYAVTKNGVFRPEHQNRKRLYPIPSELYMREWFKVYKSNKSISYEVQKMLQPYAKELGNIILNVQIDFKGYIYDVDYYFKNKRSPQYYLPFVEILEGVTLSLEKDIYTEVTISPEGKKHLSEFDAILLPFMGVDFNDDL</sequence>
<dbReference type="EMBL" id="QRLF01000005">
    <property type="protein sequence ID" value="RHI94839.1"/>
    <property type="molecule type" value="Genomic_DNA"/>
</dbReference>
<evidence type="ECO:0000313" key="2">
    <source>
        <dbReference type="EMBL" id="RHI94839.1"/>
    </source>
</evidence>
<comment type="caution">
    <text evidence="2">The sequence shown here is derived from an EMBL/GenBank/DDBJ whole genome shotgun (WGS) entry which is preliminary data.</text>
</comment>
<feature type="signal peptide" evidence="1">
    <location>
        <begin position="1"/>
        <end position="20"/>
    </location>
</feature>
<evidence type="ECO:0000256" key="1">
    <source>
        <dbReference type="SAM" id="SignalP"/>
    </source>
</evidence>
<feature type="chain" id="PRO_5019032099" description="DUF4468 domain-containing protein" evidence="1">
    <location>
        <begin position="21"/>
        <end position="173"/>
    </location>
</feature>
<accession>A0A415BUR7</accession>
<gene>
    <name evidence="2" type="ORF">DW150_04405</name>
</gene>
<dbReference type="Proteomes" id="UP000285777">
    <property type="component" value="Unassembled WGS sequence"/>
</dbReference>
<reference evidence="2 3" key="1">
    <citation type="submission" date="2018-08" db="EMBL/GenBank/DDBJ databases">
        <title>A genome reference for cultivated species of the human gut microbiota.</title>
        <authorList>
            <person name="Zou Y."/>
            <person name="Xue W."/>
            <person name="Luo G."/>
        </authorList>
    </citation>
    <scope>NUCLEOTIDE SEQUENCE [LARGE SCALE GENOMIC DNA]</scope>
    <source>
        <strain evidence="2 3">AM13-21</strain>
    </source>
</reference>
<protein>
    <recommendedName>
        <fullName evidence="4">DUF4468 domain-containing protein</fullName>
    </recommendedName>
</protein>
<name>A0A415BUR7_PHOVU</name>
<keyword evidence="1" id="KW-0732">Signal</keyword>